<dbReference type="InterPro" id="IPR017871">
    <property type="entry name" value="ABC_transporter-like_CS"/>
</dbReference>
<dbReference type="InterPro" id="IPR036640">
    <property type="entry name" value="ABC1_TM_sf"/>
</dbReference>
<evidence type="ECO:0000256" key="4">
    <source>
        <dbReference type="ARBA" id="ARBA00022741"/>
    </source>
</evidence>
<name>A0AAE5AGU7_9RICK</name>
<evidence type="ECO:0000256" key="8">
    <source>
        <dbReference type="ARBA" id="ARBA00024725"/>
    </source>
</evidence>
<feature type="transmembrane region" description="Helical" evidence="9">
    <location>
        <begin position="135"/>
        <end position="159"/>
    </location>
</feature>
<dbReference type="PROSITE" id="PS50893">
    <property type="entry name" value="ABC_TRANSPORTER_2"/>
    <property type="match status" value="1"/>
</dbReference>
<dbReference type="InterPro" id="IPR039421">
    <property type="entry name" value="Type_1_exporter"/>
</dbReference>
<evidence type="ECO:0000256" key="5">
    <source>
        <dbReference type="ARBA" id="ARBA00022840"/>
    </source>
</evidence>
<feature type="transmembrane region" description="Helical" evidence="9">
    <location>
        <begin position="278"/>
        <end position="299"/>
    </location>
</feature>
<feature type="transmembrane region" description="Helical" evidence="9">
    <location>
        <begin position="61"/>
        <end position="79"/>
    </location>
</feature>
<dbReference type="GO" id="GO:0015421">
    <property type="term" value="F:ABC-type oligopeptide transporter activity"/>
    <property type="evidence" value="ECO:0007669"/>
    <property type="project" value="TreeGrafter"/>
</dbReference>
<dbReference type="Gene3D" id="3.40.50.300">
    <property type="entry name" value="P-loop containing nucleotide triphosphate hydrolases"/>
    <property type="match status" value="1"/>
</dbReference>
<dbReference type="InterPro" id="IPR027417">
    <property type="entry name" value="P-loop_NTPase"/>
</dbReference>
<dbReference type="AlphaFoldDB" id="A0AAE5AGU7"/>
<dbReference type="EMBL" id="JARGYU010000001">
    <property type="protein sequence ID" value="MDZ5761207.1"/>
    <property type="molecule type" value="Genomic_DNA"/>
</dbReference>
<keyword evidence="3 9" id="KW-0812">Transmembrane</keyword>
<evidence type="ECO:0000256" key="1">
    <source>
        <dbReference type="ARBA" id="ARBA00004651"/>
    </source>
</evidence>
<sequence length="679" mass="77635">MKHVPKTILQCLSFFVSKQKWSFLIMFSICIIVSLCQNSLWPYIIGSVVDKLTTISSSKDIDKNIIIVVFSIWLLVELVQRAKGFMYAKLYSKFEGDIRVEIFSWIIKYPYTYFSGKRFGIISYRVDDFPRSLRIIIDVIMVNFIPLLISIIISIFLIYNIHKDLATLIMLWFLLYGILLFLFVSKSASKAMEQSYARGKVQSSISDSINNYFAIQTCNGASSEIKILKKVQDQEVRLYRKTIMKIEESKLLLGILNMYFVYITFNTALNLISNGEITIGNIAFMFNTTISIMTGLWYASDEINYFMTEIGTLKQSINILKYETITPDDINEEQINNNKKNIRHRGKSSIKNTILNKEEKLINTPDIEKANINEKINININTINNNDDISSEDNNFDESFEEDQGSINSFLNYKKKTPINITRGEIVFKDVHFGHKEPNGVFTGLNVTIKGREKVGLVGFSGSGKTSFVYLIVRLYNLNKGNITIDNQDIMLHSISSIRKQVIIMQQEPVLFSRSVRDNIKYGCNESTDEEMVDASIRSHSHSFIMNLPEGYDTIIGPGSNHQLSGGQKQRIIIARAILRNAPIIIMDEATSALDSSTESKIQESINNLISNKTVLIIAHRLSTVLNMDRIFVFKNGNIIEEGTHNNLIKNNNTHYFKLWQMQQNGFLPEKNSIEEDNS</sequence>
<comment type="subcellular location">
    <subcellularLocation>
        <location evidence="1">Cell membrane</location>
        <topology evidence="1">Multi-pass membrane protein</topology>
    </subcellularLocation>
</comment>
<dbReference type="SUPFAM" id="SSF90123">
    <property type="entry name" value="ABC transporter transmembrane region"/>
    <property type="match status" value="1"/>
</dbReference>
<dbReference type="Pfam" id="PF00005">
    <property type="entry name" value="ABC_tran"/>
    <property type="match status" value="1"/>
</dbReference>
<dbReference type="PROSITE" id="PS50929">
    <property type="entry name" value="ABC_TM1F"/>
    <property type="match status" value="1"/>
</dbReference>
<comment type="similarity">
    <text evidence="2">Belongs to the ABC transporter superfamily.</text>
</comment>
<proteinExistence type="inferred from homology"/>
<comment type="caution">
    <text evidence="12">The sequence shown here is derived from an EMBL/GenBank/DDBJ whole genome shotgun (WGS) entry which is preliminary data.</text>
</comment>
<dbReference type="InterPro" id="IPR003593">
    <property type="entry name" value="AAA+_ATPase"/>
</dbReference>
<keyword evidence="5 12" id="KW-0067">ATP-binding</keyword>
<feature type="domain" description="ABC transmembrane type-1" evidence="11">
    <location>
        <begin position="42"/>
        <end position="308"/>
    </location>
</feature>
<feature type="transmembrane region" description="Helical" evidence="9">
    <location>
        <begin position="21"/>
        <end position="41"/>
    </location>
</feature>
<evidence type="ECO:0000256" key="2">
    <source>
        <dbReference type="ARBA" id="ARBA00005417"/>
    </source>
</evidence>
<feature type="transmembrane region" description="Helical" evidence="9">
    <location>
        <begin position="251"/>
        <end position="272"/>
    </location>
</feature>
<dbReference type="PROSITE" id="PS00211">
    <property type="entry name" value="ABC_TRANSPORTER_1"/>
    <property type="match status" value="1"/>
</dbReference>
<evidence type="ECO:0000256" key="7">
    <source>
        <dbReference type="ARBA" id="ARBA00023136"/>
    </source>
</evidence>
<dbReference type="RefSeq" id="WP_322498625.1">
    <property type="nucleotide sequence ID" value="NZ_JARGYU010000001.1"/>
</dbReference>
<protein>
    <submittedName>
        <fullName evidence="12">ABC transporter ATP-binding/permease protein</fullName>
    </submittedName>
</protein>
<dbReference type="SUPFAM" id="SSF52540">
    <property type="entry name" value="P-loop containing nucleoside triphosphate hydrolases"/>
    <property type="match status" value="1"/>
</dbReference>
<feature type="transmembrane region" description="Helical" evidence="9">
    <location>
        <begin position="165"/>
        <end position="184"/>
    </location>
</feature>
<keyword evidence="6 9" id="KW-1133">Transmembrane helix</keyword>
<accession>A0AAE5AGU7</accession>
<keyword evidence="7 9" id="KW-0472">Membrane</keyword>
<gene>
    <name evidence="12" type="ORF">Lyticum_00374</name>
</gene>
<reference evidence="12" key="1">
    <citation type="submission" date="2023-02" db="EMBL/GenBank/DDBJ databases">
        <title>Host association and intracellularity evolved multiple times independently in the Rickettsiales.</title>
        <authorList>
            <person name="Castelli M."/>
            <person name="Nardi T."/>
            <person name="Gammuto L."/>
            <person name="Bellinzona G."/>
            <person name="Sabaneyeva E."/>
            <person name="Potekhin A."/>
            <person name="Serra V."/>
            <person name="Petroni G."/>
            <person name="Sassera D."/>
        </authorList>
    </citation>
    <scope>NUCLEOTIDE SEQUENCE</scope>
    <source>
        <strain evidence="12">USBL-36I1</strain>
    </source>
</reference>
<dbReference type="GO" id="GO:0016887">
    <property type="term" value="F:ATP hydrolysis activity"/>
    <property type="evidence" value="ECO:0007669"/>
    <property type="project" value="InterPro"/>
</dbReference>
<dbReference type="FunFam" id="3.40.50.300:FF:000218">
    <property type="entry name" value="Multidrug ABC transporter ATP-binding protein"/>
    <property type="match status" value="1"/>
</dbReference>
<evidence type="ECO:0000313" key="12">
    <source>
        <dbReference type="EMBL" id="MDZ5761207.1"/>
    </source>
</evidence>
<keyword evidence="13" id="KW-1185">Reference proteome</keyword>
<dbReference type="GO" id="GO:0005886">
    <property type="term" value="C:plasma membrane"/>
    <property type="evidence" value="ECO:0007669"/>
    <property type="project" value="UniProtKB-SubCell"/>
</dbReference>
<evidence type="ECO:0000313" key="13">
    <source>
        <dbReference type="Proteomes" id="UP001289135"/>
    </source>
</evidence>
<dbReference type="InterPro" id="IPR011527">
    <property type="entry name" value="ABC1_TM_dom"/>
</dbReference>
<dbReference type="InterPro" id="IPR003439">
    <property type="entry name" value="ABC_transporter-like_ATP-bd"/>
</dbReference>
<dbReference type="Proteomes" id="UP001289135">
    <property type="component" value="Unassembled WGS sequence"/>
</dbReference>
<evidence type="ECO:0000256" key="3">
    <source>
        <dbReference type="ARBA" id="ARBA00022692"/>
    </source>
</evidence>
<comment type="function">
    <text evidence="8">Part of an ABC transporter complex. Transmembrane domains (TMD) form a pore in the inner membrane and the ATP-binding domain (NBD) is responsible for energy generation.</text>
</comment>
<evidence type="ECO:0000256" key="9">
    <source>
        <dbReference type="SAM" id="Phobius"/>
    </source>
</evidence>
<evidence type="ECO:0000256" key="6">
    <source>
        <dbReference type="ARBA" id="ARBA00022989"/>
    </source>
</evidence>
<feature type="domain" description="ABC transporter" evidence="10">
    <location>
        <begin position="426"/>
        <end position="661"/>
    </location>
</feature>
<keyword evidence="4" id="KW-0547">Nucleotide-binding</keyword>
<dbReference type="Gene3D" id="1.20.1560.10">
    <property type="entry name" value="ABC transporter type 1, transmembrane domain"/>
    <property type="match status" value="1"/>
</dbReference>
<evidence type="ECO:0000259" key="10">
    <source>
        <dbReference type="PROSITE" id="PS50893"/>
    </source>
</evidence>
<dbReference type="GO" id="GO:0005524">
    <property type="term" value="F:ATP binding"/>
    <property type="evidence" value="ECO:0007669"/>
    <property type="project" value="UniProtKB-KW"/>
</dbReference>
<dbReference type="PANTHER" id="PTHR43394:SF1">
    <property type="entry name" value="ATP-BINDING CASSETTE SUB-FAMILY B MEMBER 10, MITOCHONDRIAL"/>
    <property type="match status" value="1"/>
</dbReference>
<organism evidence="12 13">
    <name type="scientific">Lyticum sinuosum</name>
    <dbReference type="NCBI Taxonomy" id="1332059"/>
    <lineage>
        <taxon>Bacteria</taxon>
        <taxon>Pseudomonadati</taxon>
        <taxon>Pseudomonadota</taxon>
        <taxon>Alphaproteobacteria</taxon>
        <taxon>Rickettsiales</taxon>
        <taxon>Lyticum</taxon>
    </lineage>
</organism>
<dbReference type="PANTHER" id="PTHR43394">
    <property type="entry name" value="ATP-DEPENDENT PERMEASE MDL1, MITOCHONDRIAL"/>
    <property type="match status" value="1"/>
</dbReference>
<evidence type="ECO:0000259" key="11">
    <source>
        <dbReference type="PROSITE" id="PS50929"/>
    </source>
</evidence>
<dbReference type="SMART" id="SM00382">
    <property type="entry name" value="AAA"/>
    <property type="match status" value="1"/>
</dbReference>
<dbReference type="Pfam" id="PF00664">
    <property type="entry name" value="ABC_membrane"/>
    <property type="match status" value="1"/>
</dbReference>